<reference evidence="2 3" key="1">
    <citation type="submission" date="2023-10" db="EMBL/GenBank/DDBJ databases">
        <title>Draft genome sequence of Xylaria bambusicola isolate GMP-LS, the root and basal stem rot pathogen of sugarcane in Indonesia.</title>
        <authorList>
            <person name="Selvaraj P."/>
            <person name="Muralishankar V."/>
            <person name="Muruganantham S."/>
            <person name="Sp S."/>
            <person name="Haryani S."/>
            <person name="Lau K.J.X."/>
            <person name="Naqvi N.I."/>
        </authorList>
    </citation>
    <scope>NUCLEOTIDE SEQUENCE [LARGE SCALE GENOMIC DNA]</scope>
    <source>
        <strain evidence="2">GMP-LS</strain>
    </source>
</reference>
<evidence type="ECO:0000256" key="1">
    <source>
        <dbReference type="PROSITE-ProRule" id="PRU00023"/>
    </source>
</evidence>
<evidence type="ECO:0000313" key="2">
    <source>
        <dbReference type="EMBL" id="KAK5634326.1"/>
    </source>
</evidence>
<feature type="repeat" description="ANK" evidence="1">
    <location>
        <begin position="28"/>
        <end position="63"/>
    </location>
</feature>
<dbReference type="Gene3D" id="1.25.40.20">
    <property type="entry name" value="Ankyrin repeat-containing domain"/>
    <property type="match status" value="1"/>
</dbReference>
<organism evidence="2 3">
    <name type="scientific">Xylaria bambusicola</name>
    <dbReference type="NCBI Taxonomy" id="326684"/>
    <lineage>
        <taxon>Eukaryota</taxon>
        <taxon>Fungi</taxon>
        <taxon>Dikarya</taxon>
        <taxon>Ascomycota</taxon>
        <taxon>Pezizomycotina</taxon>
        <taxon>Sordariomycetes</taxon>
        <taxon>Xylariomycetidae</taxon>
        <taxon>Xylariales</taxon>
        <taxon>Xylariaceae</taxon>
        <taxon>Xylaria</taxon>
    </lineage>
</organism>
<evidence type="ECO:0008006" key="4">
    <source>
        <dbReference type="Google" id="ProtNLM"/>
    </source>
</evidence>
<keyword evidence="3" id="KW-1185">Reference proteome</keyword>
<dbReference type="PANTHER" id="PTHR22677">
    <property type="entry name" value="ANKYRIN REPEAT DOMAIN-CONTAINING PROTEIN 60"/>
    <property type="match status" value="1"/>
</dbReference>
<proteinExistence type="predicted"/>
<sequence>MYAAHRGNVAAVLALVDAGAEVNNVDRLGITALHFAIDSRGEGSLDCVDALLHSGSDCNASDLKRYSSLHFAADRNHTVIARRLVNDGTNM</sequence>
<dbReference type="Pfam" id="PF12796">
    <property type="entry name" value="Ank_2"/>
    <property type="match status" value="1"/>
</dbReference>
<dbReference type="AlphaFoldDB" id="A0AAN7ZCE7"/>
<dbReference type="InterPro" id="IPR002110">
    <property type="entry name" value="Ankyrin_rpt"/>
</dbReference>
<evidence type="ECO:0000313" key="3">
    <source>
        <dbReference type="Proteomes" id="UP001305414"/>
    </source>
</evidence>
<comment type="caution">
    <text evidence="2">The sequence shown here is derived from an EMBL/GenBank/DDBJ whole genome shotgun (WGS) entry which is preliminary data.</text>
</comment>
<dbReference type="PANTHER" id="PTHR22677:SF4">
    <property type="entry name" value="USHER SYNDROME TYPE-1G PROTEIN-LIKE PROTEIN"/>
    <property type="match status" value="1"/>
</dbReference>
<keyword evidence="1" id="KW-0040">ANK repeat</keyword>
<dbReference type="InterPro" id="IPR039323">
    <property type="entry name" value="ANKRD_45/46/60"/>
</dbReference>
<feature type="repeat" description="ANK" evidence="1">
    <location>
        <begin position="1"/>
        <end position="27"/>
    </location>
</feature>
<accession>A0AAN7ZCE7</accession>
<gene>
    <name evidence="2" type="ORF">RRF57_010040</name>
</gene>
<dbReference type="Proteomes" id="UP001305414">
    <property type="component" value="Unassembled WGS sequence"/>
</dbReference>
<dbReference type="SMART" id="SM00248">
    <property type="entry name" value="ANK"/>
    <property type="match status" value="3"/>
</dbReference>
<dbReference type="PROSITE" id="PS50297">
    <property type="entry name" value="ANK_REP_REGION"/>
    <property type="match status" value="1"/>
</dbReference>
<feature type="repeat" description="ANK" evidence="1">
    <location>
        <begin position="64"/>
        <end position="91"/>
    </location>
</feature>
<dbReference type="InterPro" id="IPR036770">
    <property type="entry name" value="Ankyrin_rpt-contain_sf"/>
</dbReference>
<dbReference type="SUPFAM" id="SSF48403">
    <property type="entry name" value="Ankyrin repeat"/>
    <property type="match status" value="1"/>
</dbReference>
<dbReference type="PROSITE" id="PS50088">
    <property type="entry name" value="ANK_REPEAT"/>
    <property type="match status" value="3"/>
</dbReference>
<name>A0AAN7ZCE7_9PEZI</name>
<dbReference type="EMBL" id="JAWHQM010000040">
    <property type="protein sequence ID" value="KAK5634326.1"/>
    <property type="molecule type" value="Genomic_DNA"/>
</dbReference>
<protein>
    <recommendedName>
        <fullName evidence="4">Ankyrin repeat protein</fullName>
    </recommendedName>
</protein>